<dbReference type="GO" id="GO:0005524">
    <property type="term" value="F:ATP binding"/>
    <property type="evidence" value="ECO:0007669"/>
    <property type="project" value="UniProtKB-UniRule"/>
</dbReference>
<evidence type="ECO:0000256" key="11">
    <source>
        <dbReference type="ARBA" id="ARBA00022989"/>
    </source>
</evidence>
<dbReference type="InterPro" id="IPR001245">
    <property type="entry name" value="Ser-Thr/Tyr_kinase_cat_dom"/>
</dbReference>
<keyword evidence="10 15" id="KW-0067">ATP-binding</keyword>
<dbReference type="PROSITE" id="PS00107">
    <property type="entry name" value="PROTEIN_KINASE_ATP"/>
    <property type="match status" value="1"/>
</dbReference>
<dbReference type="PANTHER" id="PTHR48006">
    <property type="entry name" value="LEUCINE-RICH REPEAT-CONTAINING PROTEIN DDB_G0281931-RELATED"/>
    <property type="match status" value="1"/>
</dbReference>
<keyword evidence="13" id="KW-0675">Receptor</keyword>
<dbReference type="PANTHER" id="PTHR48006:SF47">
    <property type="entry name" value="PHYTOSULFOKINE RECEPTOR 2-LIKE"/>
    <property type="match status" value="1"/>
</dbReference>
<keyword evidence="4" id="KW-0808">Transferase</keyword>
<feature type="binding site" evidence="15">
    <location>
        <position position="112"/>
    </location>
    <ligand>
        <name>ATP</name>
        <dbReference type="ChEBI" id="CHEBI:30616"/>
    </ligand>
</feature>
<feature type="domain" description="Protein kinase" evidence="18">
    <location>
        <begin position="83"/>
        <end position="362"/>
    </location>
</feature>
<dbReference type="EMBL" id="NMUH01000315">
    <property type="protein sequence ID" value="MQL76740.1"/>
    <property type="molecule type" value="Genomic_DNA"/>
</dbReference>
<evidence type="ECO:0000256" key="2">
    <source>
        <dbReference type="ARBA" id="ARBA00022527"/>
    </source>
</evidence>
<dbReference type="SUPFAM" id="SSF56112">
    <property type="entry name" value="Protein kinase-like (PK-like)"/>
    <property type="match status" value="1"/>
</dbReference>
<name>A0A843U456_COLES</name>
<evidence type="ECO:0000256" key="10">
    <source>
        <dbReference type="ARBA" id="ARBA00022840"/>
    </source>
</evidence>
<comment type="similarity">
    <text evidence="16">Belongs to the protein kinase superfamily.</text>
</comment>
<keyword evidence="14" id="KW-0325">Glycoprotein</keyword>
<dbReference type="PROSITE" id="PS00108">
    <property type="entry name" value="PROTEIN_KINASE_ST"/>
    <property type="match status" value="1"/>
</dbReference>
<dbReference type="Gene3D" id="1.10.510.10">
    <property type="entry name" value="Transferase(Phosphotransferase) domain 1"/>
    <property type="match status" value="1"/>
</dbReference>
<keyword evidence="7" id="KW-0677">Repeat</keyword>
<dbReference type="InterPro" id="IPR017441">
    <property type="entry name" value="Protein_kinase_ATP_BS"/>
</dbReference>
<keyword evidence="20" id="KW-1185">Reference proteome</keyword>
<keyword evidence="11 17" id="KW-1133">Transmembrane helix</keyword>
<dbReference type="AlphaFoldDB" id="A0A843U456"/>
<proteinExistence type="inferred from homology"/>
<keyword evidence="6" id="KW-0732">Signal</keyword>
<gene>
    <name evidence="19" type="ORF">Taro_009133</name>
</gene>
<keyword evidence="5 17" id="KW-0812">Transmembrane</keyword>
<evidence type="ECO:0000256" key="1">
    <source>
        <dbReference type="ARBA" id="ARBA00004479"/>
    </source>
</evidence>
<reference evidence="19" key="1">
    <citation type="submission" date="2017-07" db="EMBL/GenBank/DDBJ databases">
        <title>Taro Niue Genome Assembly and Annotation.</title>
        <authorList>
            <person name="Atibalentja N."/>
            <person name="Keating K."/>
            <person name="Fields C.J."/>
        </authorList>
    </citation>
    <scope>NUCLEOTIDE SEQUENCE</scope>
    <source>
        <strain evidence="19">Niue_2</strain>
        <tissue evidence="19">Leaf</tissue>
    </source>
</reference>
<evidence type="ECO:0000256" key="15">
    <source>
        <dbReference type="PROSITE-ProRule" id="PRU10141"/>
    </source>
</evidence>
<dbReference type="InterPro" id="IPR051824">
    <property type="entry name" value="LRR_Rcpt-Like_S/T_Kinase"/>
</dbReference>
<evidence type="ECO:0000256" key="6">
    <source>
        <dbReference type="ARBA" id="ARBA00022729"/>
    </source>
</evidence>
<dbReference type="Gene3D" id="3.30.200.20">
    <property type="entry name" value="Phosphorylase Kinase, domain 1"/>
    <property type="match status" value="1"/>
</dbReference>
<evidence type="ECO:0000313" key="20">
    <source>
        <dbReference type="Proteomes" id="UP000652761"/>
    </source>
</evidence>
<dbReference type="PROSITE" id="PS50011">
    <property type="entry name" value="PROTEIN_KINASE_DOM"/>
    <property type="match status" value="1"/>
</dbReference>
<dbReference type="Proteomes" id="UP000652761">
    <property type="component" value="Unassembled WGS sequence"/>
</dbReference>
<evidence type="ECO:0000256" key="4">
    <source>
        <dbReference type="ARBA" id="ARBA00022679"/>
    </source>
</evidence>
<keyword evidence="12 17" id="KW-0472">Membrane</keyword>
<accession>A0A843U456</accession>
<evidence type="ECO:0000256" key="14">
    <source>
        <dbReference type="ARBA" id="ARBA00023180"/>
    </source>
</evidence>
<comment type="caution">
    <text evidence="19">The sequence shown here is derived from an EMBL/GenBank/DDBJ whole genome shotgun (WGS) entry which is preliminary data.</text>
</comment>
<keyword evidence="2 16" id="KW-0723">Serine/threonine-protein kinase</keyword>
<organism evidence="19 20">
    <name type="scientific">Colocasia esculenta</name>
    <name type="common">Wild taro</name>
    <name type="synonym">Arum esculentum</name>
    <dbReference type="NCBI Taxonomy" id="4460"/>
    <lineage>
        <taxon>Eukaryota</taxon>
        <taxon>Viridiplantae</taxon>
        <taxon>Streptophyta</taxon>
        <taxon>Embryophyta</taxon>
        <taxon>Tracheophyta</taxon>
        <taxon>Spermatophyta</taxon>
        <taxon>Magnoliopsida</taxon>
        <taxon>Liliopsida</taxon>
        <taxon>Araceae</taxon>
        <taxon>Aroideae</taxon>
        <taxon>Colocasieae</taxon>
        <taxon>Colocasia</taxon>
    </lineage>
</organism>
<dbReference type="FunFam" id="1.10.510.10:FF:000388">
    <property type="entry name" value="Leucine-rich repeat receptor-like tyrosine-protein kinase PXC3"/>
    <property type="match status" value="1"/>
</dbReference>
<evidence type="ECO:0000256" key="13">
    <source>
        <dbReference type="ARBA" id="ARBA00023170"/>
    </source>
</evidence>
<protein>
    <recommendedName>
        <fullName evidence="18">Protein kinase domain-containing protein</fullName>
    </recommendedName>
</protein>
<comment type="subcellular location">
    <subcellularLocation>
        <location evidence="1">Membrane</location>
        <topology evidence="1">Single-pass type I membrane protein</topology>
    </subcellularLocation>
</comment>
<keyword evidence="8 15" id="KW-0547">Nucleotide-binding</keyword>
<keyword evidence="9" id="KW-0418">Kinase</keyword>
<feature type="transmembrane region" description="Helical" evidence="17">
    <location>
        <begin position="7"/>
        <end position="28"/>
    </location>
</feature>
<dbReference type="Pfam" id="PF07714">
    <property type="entry name" value="PK_Tyr_Ser-Thr"/>
    <property type="match status" value="1"/>
</dbReference>
<evidence type="ECO:0000256" key="7">
    <source>
        <dbReference type="ARBA" id="ARBA00022737"/>
    </source>
</evidence>
<evidence type="ECO:0000256" key="5">
    <source>
        <dbReference type="ARBA" id="ARBA00022692"/>
    </source>
</evidence>
<evidence type="ECO:0000256" key="8">
    <source>
        <dbReference type="ARBA" id="ARBA00022741"/>
    </source>
</evidence>
<dbReference type="GO" id="GO:0004674">
    <property type="term" value="F:protein serine/threonine kinase activity"/>
    <property type="evidence" value="ECO:0007669"/>
    <property type="project" value="UniProtKB-KW"/>
</dbReference>
<evidence type="ECO:0000313" key="19">
    <source>
        <dbReference type="EMBL" id="MQL76740.1"/>
    </source>
</evidence>
<dbReference type="FunFam" id="3.30.200.20:FF:000745">
    <property type="entry name" value="Phytosulfokine receptor 2"/>
    <property type="match status" value="1"/>
</dbReference>
<evidence type="ECO:0000256" key="9">
    <source>
        <dbReference type="ARBA" id="ARBA00022777"/>
    </source>
</evidence>
<evidence type="ECO:0000256" key="16">
    <source>
        <dbReference type="RuleBase" id="RU000304"/>
    </source>
</evidence>
<evidence type="ECO:0000259" key="18">
    <source>
        <dbReference type="PROSITE" id="PS50011"/>
    </source>
</evidence>
<dbReference type="GO" id="GO:0016020">
    <property type="term" value="C:membrane"/>
    <property type="evidence" value="ECO:0007669"/>
    <property type="project" value="UniProtKB-SubCell"/>
</dbReference>
<dbReference type="InterPro" id="IPR008271">
    <property type="entry name" value="Ser/Thr_kinase_AS"/>
</dbReference>
<sequence length="365" mass="40450">MEAPLQALLFASVSFFVVSLLLGLFILYCRYSQAHRSSALDLPVSNDEAPARRPLNFPEGSASFDPSLVHISISELAAATGNFSPDCIIGDGSFGFVYKARLPDGTTVAVKKLAPDAYQGFREFRAEVETLGHIRHRNLVRIMGYCVSGSDRLLIYEFMERGSLDQWLHDYPPRDPLPWRTRVRVVRGVAAGLAFLHGECKPRIIHRDIKASNVLLDGGFEARITDFGLARRVDSSRSHVSTVVAGTTGYMPPEYREGMVAATTKADVYSFGALMFEVAMRRRPNWPVVMQGKEEELVTWARWMVEQGKGAEILDGGMGREGVREAEVEGFLEVACRCTCVRAKQRPDMEEVVSLLSQVSVLGAD</sequence>
<dbReference type="SMART" id="SM00220">
    <property type="entry name" value="S_TKc"/>
    <property type="match status" value="1"/>
</dbReference>
<dbReference type="InterPro" id="IPR011009">
    <property type="entry name" value="Kinase-like_dom_sf"/>
</dbReference>
<keyword evidence="3" id="KW-0433">Leucine-rich repeat</keyword>
<dbReference type="OrthoDB" id="4062651at2759"/>
<evidence type="ECO:0000256" key="12">
    <source>
        <dbReference type="ARBA" id="ARBA00023136"/>
    </source>
</evidence>
<dbReference type="CDD" id="cd14066">
    <property type="entry name" value="STKc_IRAK"/>
    <property type="match status" value="1"/>
</dbReference>
<dbReference type="InterPro" id="IPR000719">
    <property type="entry name" value="Prot_kinase_dom"/>
</dbReference>
<evidence type="ECO:0000256" key="17">
    <source>
        <dbReference type="SAM" id="Phobius"/>
    </source>
</evidence>
<evidence type="ECO:0000256" key="3">
    <source>
        <dbReference type="ARBA" id="ARBA00022614"/>
    </source>
</evidence>